<gene>
    <name evidence="1" type="ORF">FKZ59_00245</name>
</gene>
<accession>A0A540V608</accession>
<dbReference type="EMBL" id="VIGD01000001">
    <property type="protein sequence ID" value="TQE92171.1"/>
    <property type="molecule type" value="Genomic_DNA"/>
</dbReference>
<dbReference type="InterPro" id="IPR024562">
    <property type="entry name" value="YqhG"/>
</dbReference>
<dbReference type="AlphaFoldDB" id="A0A540V608"/>
<dbReference type="Proteomes" id="UP000315753">
    <property type="component" value="Unassembled WGS sequence"/>
</dbReference>
<reference evidence="1 2" key="1">
    <citation type="submission" date="2019-06" db="EMBL/GenBank/DDBJ databases">
        <title>Genome sequence of Ureibacillus terrenus.</title>
        <authorList>
            <person name="Maclea K.S."/>
            <person name="Simoes M."/>
        </authorList>
    </citation>
    <scope>NUCLEOTIDE SEQUENCE [LARGE SCALE GENOMIC DNA]</scope>
    <source>
        <strain evidence="1 2">ATCC BAA-384</strain>
    </source>
</reference>
<dbReference type="OrthoDB" id="2433584at2"/>
<keyword evidence="2" id="KW-1185">Reference proteome</keyword>
<comment type="caution">
    <text evidence="1">The sequence shown here is derived from an EMBL/GenBank/DDBJ whole genome shotgun (WGS) entry which is preliminary data.</text>
</comment>
<name>A0A540V608_9BACL</name>
<dbReference type="RefSeq" id="WP_141600724.1">
    <property type="nucleotide sequence ID" value="NZ_JARMSC010000006.1"/>
</dbReference>
<evidence type="ECO:0000313" key="2">
    <source>
        <dbReference type="Proteomes" id="UP000315753"/>
    </source>
</evidence>
<dbReference type="Pfam" id="PF11079">
    <property type="entry name" value="YqhG"/>
    <property type="match status" value="1"/>
</dbReference>
<evidence type="ECO:0000313" key="1">
    <source>
        <dbReference type="EMBL" id="TQE92171.1"/>
    </source>
</evidence>
<sequence length="254" mass="29970">MLAEQIHGFLKTFFKVTNCEITEEGPHYLTVQLTADIDKRIMNRPFYWQFIESTKAEPNPLKVTFITKKSEEQEIRGEYIHYGSMRMHQIFQATKELGSFVRMYQNEEGASLFPWIGANFKVSYHADQTKEMLFSLGINLIHGSVKSNFQDILNELDLTNEMPKNAYCLPYIVSPIRAIERLETAVENYIANDDMTWAEEARKRWKREQEILDHFYLGVEEKPEIYETEKKALEERFRPRIKMEIVSGGLFYLK</sequence>
<proteinExistence type="predicted"/>
<protein>
    <recommendedName>
        <fullName evidence="3">YqhG family protein</fullName>
    </recommendedName>
</protein>
<evidence type="ECO:0008006" key="3">
    <source>
        <dbReference type="Google" id="ProtNLM"/>
    </source>
</evidence>
<organism evidence="1 2">
    <name type="scientific">Ureibacillus terrenus</name>
    <dbReference type="NCBI Taxonomy" id="118246"/>
    <lineage>
        <taxon>Bacteria</taxon>
        <taxon>Bacillati</taxon>
        <taxon>Bacillota</taxon>
        <taxon>Bacilli</taxon>
        <taxon>Bacillales</taxon>
        <taxon>Caryophanaceae</taxon>
        <taxon>Ureibacillus</taxon>
    </lineage>
</organism>